<gene>
    <name evidence="1" type="ORF">PF586_08335</name>
</gene>
<sequence length="103" mass="11976">MVDETSYPFTFNSKTKKITHPKIKYKKGDYIVVDGLRQFTANNGLVFWDADQPVYAHLKGTGHGNTGTYIYIGDLRDKDTDIFYWDPELESHPKYRINLIDID</sequence>
<accession>A0AAW5YWM0</accession>
<protein>
    <submittedName>
        <fullName evidence="1">Uncharacterized protein</fullName>
    </submittedName>
</protein>
<dbReference type="RefSeq" id="WP_271024832.1">
    <property type="nucleotide sequence ID" value="NZ_JAQIEY010000031.1"/>
</dbReference>
<evidence type="ECO:0000313" key="1">
    <source>
        <dbReference type="EMBL" id="MDA3768446.1"/>
    </source>
</evidence>
<dbReference type="EMBL" id="JAQIEY010000031">
    <property type="protein sequence ID" value="MDA3768446.1"/>
    <property type="molecule type" value="Genomic_DNA"/>
</dbReference>
<organism evidence="1 2">
    <name type="scientific">Lactobacillus delbrueckii</name>
    <dbReference type="NCBI Taxonomy" id="1584"/>
    <lineage>
        <taxon>Bacteria</taxon>
        <taxon>Bacillati</taxon>
        <taxon>Bacillota</taxon>
        <taxon>Bacilli</taxon>
        <taxon>Lactobacillales</taxon>
        <taxon>Lactobacillaceae</taxon>
        <taxon>Lactobacillus</taxon>
    </lineage>
</organism>
<comment type="caution">
    <text evidence="1">The sequence shown here is derived from an EMBL/GenBank/DDBJ whole genome shotgun (WGS) entry which is preliminary data.</text>
</comment>
<dbReference type="AlphaFoldDB" id="A0AAW5YWM0"/>
<reference evidence="1" key="1">
    <citation type="submission" date="2023-01" db="EMBL/GenBank/DDBJ databases">
        <title>Sequencing of the bacterial strains from artisanal fermented milk Matsoni.</title>
        <authorList>
            <person name="Rozman V."/>
            <person name="Accetto T."/>
            <person name="Bogovic Matijasic B."/>
        </authorList>
    </citation>
    <scope>NUCLEOTIDE SEQUENCE</scope>
    <source>
        <strain evidence="1">Lbl333</strain>
    </source>
</reference>
<proteinExistence type="predicted"/>
<evidence type="ECO:0000313" key="2">
    <source>
        <dbReference type="Proteomes" id="UP001210502"/>
    </source>
</evidence>
<name>A0AAW5YWM0_9LACO</name>
<dbReference type="Proteomes" id="UP001210502">
    <property type="component" value="Unassembled WGS sequence"/>
</dbReference>